<dbReference type="Pfam" id="PF13462">
    <property type="entry name" value="Thioredoxin_4"/>
    <property type="match status" value="1"/>
</dbReference>
<dbReference type="Proteomes" id="UP000186074">
    <property type="component" value="Chromosome"/>
</dbReference>
<keyword evidence="6" id="KW-1133">Transmembrane helix</keyword>
<dbReference type="KEGG" id="alp:LPB137_06095"/>
<proteinExistence type="inferred from homology"/>
<evidence type="ECO:0000313" key="9">
    <source>
        <dbReference type="Proteomes" id="UP000186074"/>
    </source>
</evidence>
<feature type="transmembrane region" description="Helical" evidence="6">
    <location>
        <begin position="6"/>
        <end position="25"/>
    </location>
</feature>
<dbReference type="PROSITE" id="PS51352">
    <property type="entry name" value="THIOREDOXIN_2"/>
    <property type="match status" value="1"/>
</dbReference>
<evidence type="ECO:0000256" key="5">
    <source>
        <dbReference type="ARBA" id="ARBA00023284"/>
    </source>
</evidence>
<organism evidence="8 9">
    <name type="scientific">Poseidonibacter parvus</name>
    <dbReference type="NCBI Taxonomy" id="1850254"/>
    <lineage>
        <taxon>Bacteria</taxon>
        <taxon>Pseudomonadati</taxon>
        <taxon>Campylobacterota</taxon>
        <taxon>Epsilonproteobacteria</taxon>
        <taxon>Campylobacterales</taxon>
        <taxon>Arcobacteraceae</taxon>
        <taxon>Poseidonibacter</taxon>
    </lineage>
</organism>
<dbReference type="RefSeq" id="WP_076085788.1">
    <property type="nucleotide sequence ID" value="NZ_CP019070.1"/>
</dbReference>
<evidence type="ECO:0000313" key="8">
    <source>
        <dbReference type="EMBL" id="APW65446.1"/>
    </source>
</evidence>
<dbReference type="PANTHER" id="PTHR13887:SF14">
    <property type="entry name" value="DISULFIDE BOND FORMATION PROTEIN D"/>
    <property type="match status" value="1"/>
</dbReference>
<dbReference type="Gene3D" id="3.40.30.10">
    <property type="entry name" value="Glutaredoxin"/>
    <property type="match status" value="1"/>
</dbReference>
<evidence type="ECO:0000256" key="3">
    <source>
        <dbReference type="ARBA" id="ARBA00023002"/>
    </source>
</evidence>
<evidence type="ECO:0000256" key="6">
    <source>
        <dbReference type="SAM" id="Phobius"/>
    </source>
</evidence>
<dbReference type="GO" id="GO:0016491">
    <property type="term" value="F:oxidoreductase activity"/>
    <property type="evidence" value="ECO:0007669"/>
    <property type="project" value="UniProtKB-KW"/>
</dbReference>
<keyword evidence="6" id="KW-0472">Membrane</keyword>
<dbReference type="EMBL" id="CP019070">
    <property type="protein sequence ID" value="APW65446.1"/>
    <property type="molecule type" value="Genomic_DNA"/>
</dbReference>
<evidence type="ECO:0000256" key="2">
    <source>
        <dbReference type="ARBA" id="ARBA00022729"/>
    </source>
</evidence>
<reference evidence="8 9" key="1">
    <citation type="submission" date="2017-01" db="EMBL/GenBank/DDBJ databases">
        <title>Genome sequencing of Arcobacter sp. LPB0137.</title>
        <authorList>
            <person name="Lee G.-W."/>
            <person name="Yi H."/>
        </authorList>
    </citation>
    <scope>NUCLEOTIDE SEQUENCE [LARGE SCALE GENOMIC DNA]</scope>
    <source>
        <strain evidence="8 9">LPB0137</strain>
    </source>
</reference>
<keyword evidence="2" id="KW-0732">Signal</keyword>
<keyword evidence="3" id="KW-0560">Oxidoreductase</keyword>
<gene>
    <name evidence="8" type="ORF">LPB137_06095</name>
</gene>
<dbReference type="SUPFAM" id="SSF52833">
    <property type="entry name" value="Thioredoxin-like"/>
    <property type="match status" value="1"/>
</dbReference>
<keyword evidence="9" id="KW-1185">Reference proteome</keyword>
<accession>A0A1P8KLN6</accession>
<dbReference type="STRING" id="1850254.LPB137_06095"/>
<dbReference type="InterPro" id="IPR012336">
    <property type="entry name" value="Thioredoxin-like_fold"/>
</dbReference>
<keyword evidence="6" id="KW-0812">Transmembrane</keyword>
<feature type="domain" description="Thioredoxin" evidence="7">
    <location>
        <begin position="25"/>
        <end position="215"/>
    </location>
</feature>
<name>A0A1P8KLN6_9BACT</name>
<evidence type="ECO:0000256" key="1">
    <source>
        <dbReference type="ARBA" id="ARBA00005791"/>
    </source>
</evidence>
<evidence type="ECO:0000259" key="7">
    <source>
        <dbReference type="PROSITE" id="PS51352"/>
    </source>
</evidence>
<dbReference type="AlphaFoldDB" id="A0A1P8KLN6"/>
<evidence type="ECO:0000256" key="4">
    <source>
        <dbReference type="ARBA" id="ARBA00023157"/>
    </source>
</evidence>
<dbReference type="OrthoDB" id="9784686at2"/>
<comment type="similarity">
    <text evidence="1">Belongs to the thioredoxin family. DsbA subfamily.</text>
</comment>
<dbReference type="InterPro" id="IPR036249">
    <property type="entry name" value="Thioredoxin-like_sf"/>
</dbReference>
<dbReference type="InterPro" id="IPR013766">
    <property type="entry name" value="Thioredoxin_domain"/>
</dbReference>
<sequence length="216" mass="24666">MKNKKIVVISLLVLVIAFIAGTYLYKSNETKKVQNVTTSEDGAPYIRAHSPKFGDNKKNVVVVEFLDPECEACAAFHPIMKRMYKENYEDISLVIRYLPNHRNSRFVVKLLEASRLQNKYNEALDVVFSTQDKWANHNNPQPGLLWTYIAKIEGIDIKKVEEDVKNSNFDEMMDIDSNDGRTLGVRGTPTIFVNGKKLAVLSYSTLIELVESEIYK</sequence>
<keyword evidence="5" id="KW-0676">Redox-active center</keyword>
<keyword evidence="4" id="KW-1015">Disulfide bond</keyword>
<dbReference type="PANTHER" id="PTHR13887">
    <property type="entry name" value="GLUTATHIONE S-TRANSFERASE KAPPA"/>
    <property type="match status" value="1"/>
</dbReference>
<protein>
    <submittedName>
        <fullName evidence="8">Disulfide bond formation protein DsbA</fullName>
    </submittedName>
</protein>